<dbReference type="EMBL" id="JBHTLX010000009">
    <property type="protein sequence ID" value="MFD1247723.1"/>
    <property type="molecule type" value="Genomic_DNA"/>
</dbReference>
<comment type="subcellular location">
    <subcellularLocation>
        <location evidence="1">Cell membrane</location>
        <topology evidence="1">Multi-pass membrane protein</topology>
    </subcellularLocation>
</comment>
<dbReference type="PANTHER" id="PTHR30086:SF20">
    <property type="entry name" value="ARGININE EXPORTER PROTEIN ARGO-RELATED"/>
    <property type="match status" value="1"/>
</dbReference>
<evidence type="ECO:0000256" key="2">
    <source>
        <dbReference type="ARBA" id="ARBA00022475"/>
    </source>
</evidence>
<feature type="transmembrane region" description="Helical" evidence="6">
    <location>
        <begin position="183"/>
        <end position="204"/>
    </location>
</feature>
<evidence type="ECO:0000313" key="8">
    <source>
        <dbReference type="Proteomes" id="UP001597229"/>
    </source>
</evidence>
<evidence type="ECO:0000256" key="5">
    <source>
        <dbReference type="ARBA" id="ARBA00023136"/>
    </source>
</evidence>
<gene>
    <name evidence="7" type="ORF">ACFQ3F_07975</name>
</gene>
<feature type="transmembrane region" description="Helical" evidence="6">
    <location>
        <begin position="37"/>
        <end position="62"/>
    </location>
</feature>
<dbReference type="PIRSF" id="PIRSF006324">
    <property type="entry name" value="LeuE"/>
    <property type="match status" value="1"/>
</dbReference>
<evidence type="ECO:0000256" key="1">
    <source>
        <dbReference type="ARBA" id="ARBA00004651"/>
    </source>
</evidence>
<evidence type="ECO:0000256" key="3">
    <source>
        <dbReference type="ARBA" id="ARBA00022692"/>
    </source>
</evidence>
<accession>A0ABW3W0J7</accession>
<dbReference type="PANTHER" id="PTHR30086">
    <property type="entry name" value="ARGININE EXPORTER PROTEIN ARGO"/>
    <property type="match status" value="1"/>
</dbReference>
<evidence type="ECO:0000256" key="4">
    <source>
        <dbReference type="ARBA" id="ARBA00022989"/>
    </source>
</evidence>
<feature type="transmembrane region" description="Helical" evidence="6">
    <location>
        <begin position="69"/>
        <end position="89"/>
    </location>
</feature>
<dbReference type="Pfam" id="PF01810">
    <property type="entry name" value="LysE"/>
    <property type="match status" value="1"/>
</dbReference>
<feature type="transmembrane region" description="Helical" evidence="6">
    <location>
        <begin position="149"/>
        <end position="171"/>
    </location>
</feature>
<reference evidence="8" key="1">
    <citation type="journal article" date="2019" name="Int. J. Syst. Evol. Microbiol.">
        <title>The Global Catalogue of Microorganisms (GCM) 10K type strain sequencing project: providing services to taxonomists for standard genome sequencing and annotation.</title>
        <authorList>
            <consortium name="The Broad Institute Genomics Platform"/>
            <consortium name="The Broad Institute Genome Sequencing Center for Infectious Disease"/>
            <person name="Wu L."/>
            <person name="Ma J."/>
        </authorList>
    </citation>
    <scope>NUCLEOTIDE SEQUENCE [LARGE SCALE GENOMIC DNA]</scope>
    <source>
        <strain evidence="8">CCUG 52478</strain>
    </source>
</reference>
<sequence length="206" mass="20981">MSSYVSFVVFAALLAAAPGPDTFLTLRATVVGGRRRGAVTAAGISTAGSVQGVLAATGLGAVLTHAEPVFLGVRWAGVAYLTWLGVSAIRDALRRDGSVWEVGGGASTVRSRTAFRQGVVCNMTNPKVLAFNLAVLPQFVGADQGLPTLLAYALTLVAIGLVVLLAVVWIAGKAAGALTRRSFRRGVDGATGLVMVGFAIALAAEA</sequence>
<evidence type="ECO:0000313" key="7">
    <source>
        <dbReference type="EMBL" id="MFD1247723.1"/>
    </source>
</evidence>
<protein>
    <submittedName>
        <fullName evidence="7">LysE family translocator</fullName>
    </submittedName>
</protein>
<organism evidence="7 8">
    <name type="scientific">Nocardioides ginsengisoli</name>
    <dbReference type="NCBI Taxonomy" id="363868"/>
    <lineage>
        <taxon>Bacteria</taxon>
        <taxon>Bacillati</taxon>
        <taxon>Actinomycetota</taxon>
        <taxon>Actinomycetes</taxon>
        <taxon>Propionibacteriales</taxon>
        <taxon>Nocardioidaceae</taxon>
        <taxon>Nocardioides</taxon>
    </lineage>
</organism>
<dbReference type="Proteomes" id="UP001597229">
    <property type="component" value="Unassembled WGS sequence"/>
</dbReference>
<keyword evidence="2" id="KW-1003">Cell membrane</keyword>
<dbReference type="RefSeq" id="WP_367918861.1">
    <property type="nucleotide sequence ID" value="NZ_BAABAC010000015.1"/>
</dbReference>
<keyword evidence="3 6" id="KW-0812">Transmembrane</keyword>
<keyword evidence="5 6" id="KW-0472">Membrane</keyword>
<keyword evidence="8" id="KW-1185">Reference proteome</keyword>
<proteinExistence type="predicted"/>
<name>A0ABW3W0J7_9ACTN</name>
<comment type="caution">
    <text evidence="7">The sequence shown here is derived from an EMBL/GenBank/DDBJ whole genome shotgun (WGS) entry which is preliminary data.</text>
</comment>
<evidence type="ECO:0000256" key="6">
    <source>
        <dbReference type="SAM" id="Phobius"/>
    </source>
</evidence>
<dbReference type="InterPro" id="IPR001123">
    <property type="entry name" value="LeuE-type"/>
</dbReference>
<keyword evidence="4 6" id="KW-1133">Transmembrane helix</keyword>